<evidence type="ECO:0000313" key="2">
    <source>
        <dbReference type="Proteomes" id="UP001209885"/>
    </source>
</evidence>
<accession>A0ABT3RW23</accession>
<gene>
    <name evidence="1" type="ORF">OO013_16860</name>
</gene>
<proteinExistence type="predicted"/>
<organism evidence="1 2">
    <name type="scientific">Mangrovivirga halotolerans</name>
    <dbReference type="NCBI Taxonomy" id="2993936"/>
    <lineage>
        <taxon>Bacteria</taxon>
        <taxon>Pseudomonadati</taxon>
        <taxon>Bacteroidota</taxon>
        <taxon>Cytophagia</taxon>
        <taxon>Cytophagales</taxon>
        <taxon>Mangrovivirgaceae</taxon>
        <taxon>Mangrovivirga</taxon>
    </lineage>
</organism>
<evidence type="ECO:0000313" key="1">
    <source>
        <dbReference type="EMBL" id="MCX2745554.1"/>
    </source>
</evidence>
<reference evidence="1 2" key="1">
    <citation type="submission" date="2022-11" db="EMBL/GenBank/DDBJ databases">
        <title>The characterization of three novel Bacteroidetes species and genomic analysis of their roles in tidal elemental geochemical cycles.</title>
        <authorList>
            <person name="Ma K."/>
        </authorList>
    </citation>
    <scope>NUCLEOTIDE SEQUENCE [LARGE SCALE GENOMIC DNA]</scope>
    <source>
        <strain evidence="1 2">M17</strain>
    </source>
</reference>
<keyword evidence="2" id="KW-1185">Reference proteome</keyword>
<dbReference type="RefSeq" id="WP_266058149.1">
    <property type="nucleotide sequence ID" value="NZ_JAPFQN010000010.1"/>
</dbReference>
<sequence>MKYYYPILIIFLFISCNDDDDTINRGERVVIPIVEMTVPESAKAYTEISINIKAVAPNGCHSDLVIEADLVEENSILFTATAFKTASEVCPDVLVPKDSTFKFTVGANSEFGFQANEEPFDILRDTTYIVE</sequence>
<dbReference type="PROSITE" id="PS51257">
    <property type="entry name" value="PROKAR_LIPOPROTEIN"/>
    <property type="match status" value="1"/>
</dbReference>
<dbReference type="EMBL" id="JAPFQN010000010">
    <property type="protein sequence ID" value="MCX2745554.1"/>
    <property type="molecule type" value="Genomic_DNA"/>
</dbReference>
<dbReference type="Proteomes" id="UP001209885">
    <property type="component" value="Unassembled WGS sequence"/>
</dbReference>
<evidence type="ECO:0008006" key="3">
    <source>
        <dbReference type="Google" id="ProtNLM"/>
    </source>
</evidence>
<comment type="caution">
    <text evidence="1">The sequence shown here is derived from an EMBL/GenBank/DDBJ whole genome shotgun (WGS) entry which is preliminary data.</text>
</comment>
<protein>
    <recommendedName>
        <fullName evidence="3">Lipoprotein</fullName>
    </recommendedName>
</protein>
<name>A0ABT3RW23_9BACT</name>